<feature type="chain" id="PRO_5025607784" description="Peptidase S28" evidence="6">
    <location>
        <begin position="20"/>
        <end position="534"/>
    </location>
</feature>
<dbReference type="EMBL" id="MU004240">
    <property type="protein sequence ID" value="KAF2665665.1"/>
    <property type="molecule type" value="Genomic_DNA"/>
</dbReference>
<keyword evidence="2" id="KW-0645">Protease</keyword>
<accession>A0A6A6U040</accession>
<evidence type="ECO:0000256" key="6">
    <source>
        <dbReference type="SAM" id="SignalP"/>
    </source>
</evidence>
<dbReference type="InterPro" id="IPR008758">
    <property type="entry name" value="Peptidase_S28"/>
</dbReference>
<dbReference type="Proteomes" id="UP000799302">
    <property type="component" value="Unassembled WGS sequence"/>
</dbReference>
<evidence type="ECO:0000313" key="7">
    <source>
        <dbReference type="EMBL" id="KAF2665665.1"/>
    </source>
</evidence>
<feature type="signal peptide" evidence="6">
    <location>
        <begin position="1"/>
        <end position="19"/>
    </location>
</feature>
<dbReference type="SUPFAM" id="SSF53474">
    <property type="entry name" value="alpha/beta-Hydrolases"/>
    <property type="match status" value="1"/>
</dbReference>
<keyword evidence="8" id="KW-1185">Reference proteome</keyword>
<reference evidence="7" key="1">
    <citation type="journal article" date="2020" name="Stud. Mycol.">
        <title>101 Dothideomycetes genomes: a test case for predicting lifestyles and emergence of pathogens.</title>
        <authorList>
            <person name="Haridas S."/>
            <person name="Albert R."/>
            <person name="Binder M."/>
            <person name="Bloem J."/>
            <person name="Labutti K."/>
            <person name="Salamov A."/>
            <person name="Andreopoulos B."/>
            <person name="Baker S."/>
            <person name="Barry K."/>
            <person name="Bills G."/>
            <person name="Bluhm B."/>
            <person name="Cannon C."/>
            <person name="Castanera R."/>
            <person name="Culley D."/>
            <person name="Daum C."/>
            <person name="Ezra D."/>
            <person name="Gonzalez J."/>
            <person name="Henrissat B."/>
            <person name="Kuo A."/>
            <person name="Liang C."/>
            <person name="Lipzen A."/>
            <person name="Lutzoni F."/>
            <person name="Magnuson J."/>
            <person name="Mondo S."/>
            <person name="Nolan M."/>
            <person name="Ohm R."/>
            <person name="Pangilinan J."/>
            <person name="Park H.-J."/>
            <person name="Ramirez L."/>
            <person name="Alfaro M."/>
            <person name="Sun H."/>
            <person name="Tritt A."/>
            <person name="Yoshinaga Y."/>
            <person name="Zwiers L.-H."/>
            <person name="Turgeon B."/>
            <person name="Goodwin S."/>
            <person name="Spatafora J."/>
            <person name="Crous P."/>
            <person name="Grigoriev I."/>
        </authorList>
    </citation>
    <scope>NUCLEOTIDE SEQUENCE</scope>
    <source>
        <strain evidence="7">CBS 115976</strain>
    </source>
</reference>
<dbReference type="Gene3D" id="3.40.50.1820">
    <property type="entry name" value="alpha/beta hydrolase"/>
    <property type="match status" value="2"/>
</dbReference>
<dbReference type="PANTHER" id="PTHR11010">
    <property type="entry name" value="PROTEASE S28 PRO-X CARBOXYPEPTIDASE-RELATED"/>
    <property type="match status" value="1"/>
</dbReference>
<evidence type="ECO:0000256" key="5">
    <source>
        <dbReference type="ARBA" id="ARBA00023180"/>
    </source>
</evidence>
<sequence length="534" mass="58551">MKVLLCQAFAAVFCWSVTAIDNSIEESTLLAAPGLIGSGTFQQLIDHSDPKSGKFSERYFYDATKWKGPGSPVIFSTTGEEPIWTVVNNLSNKKELAAYLQKGAVKILAEKLGAAIVLLEHRYFGQSVPVSNLSDANMRFNTPQNSVADNVYFARNAVLAFDPNGSSVATKAPWVFIGGSLPGAIAAWTEKVSPGTFWSYWASSATSQGMSSSTYTLPIIEHGMPRNCSNDVAKVVAEIDRIGTSGTELEKQELKKSFGLSLLTHYDDFAAAVFRAIPDFQSGRDLSEFFAFCDIIEGVHGIPAQSNVAKNRPADTKPARPQLPGPEGVGLAKALAAYASISRFTWEGSPLIITLQTYNSRNPIYTGQQLNQRGPSPSSDTRAYRWWQCIWPSGFDPVAPANRNGSIISRFVSDEYMVHQCKMHFPEKMAQSHASWDELNAFTGGWSDRNSTRLLYISGDHDPWFHMTPLSPLRPGGALKSTEDRPALVIPGGHHAVDLQPECDRMPACVEVRAKAIEKTVHWVKEFRPPTVLG</sequence>
<dbReference type="GO" id="GO:0008239">
    <property type="term" value="F:dipeptidyl-peptidase activity"/>
    <property type="evidence" value="ECO:0007669"/>
    <property type="project" value="TreeGrafter"/>
</dbReference>
<dbReference type="InterPro" id="IPR029058">
    <property type="entry name" value="AB_hydrolase_fold"/>
</dbReference>
<protein>
    <recommendedName>
        <fullName evidence="9">Peptidase S28</fullName>
    </recommendedName>
</protein>
<dbReference type="PANTHER" id="PTHR11010:SF23">
    <property type="entry name" value="SERINE PEPTIDASE"/>
    <property type="match status" value="1"/>
</dbReference>
<keyword evidence="4" id="KW-0378">Hydrolase</keyword>
<name>A0A6A6U040_9PEZI</name>
<keyword evidence="3 6" id="KW-0732">Signal</keyword>
<evidence type="ECO:0000256" key="2">
    <source>
        <dbReference type="ARBA" id="ARBA00022670"/>
    </source>
</evidence>
<comment type="similarity">
    <text evidence="1">Belongs to the peptidase S28 family.</text>
</comment>
<evidence type="ECO:0000256" key="3">
    <source>
        <dbReference type="ARBA" id="ARBA00022729"/>
    </source>
</evidence>
<organism evidence="7 8">
    <name type="scientific">Microthyrium microscopicum</name>
    <dbReference type="NCBI Taxonomy" id="703497"/>
    <lineage>
        <taxon>Eukaryota</taxon>
        <taxon>Fungi</taxon>
        <taxon>Dikarya</taxon>
        <taxon>Ascomycota</taxon>
        <taxon>Pezizomycotina</taxon>
        <taxon>Dothideomycetes</taxon>
        <taxon>Dothideomycetes incertae sedis</taxon>
        <taxon>Microthyriales</taxon>
        <taxon>Microthyriaceae</taxon>
        <taxon>Microthyrium</taxon>
    </lineage>
</organism>
<keyword evidence="5" id="KW-0325">Glycoprotein</keyword>
<proteinExistence type="inferred from homology"/>
<dbReference type="GO" id="GO:0070008">
    <property type="term" value="F:serine-type exopeptidase activity"/>
    <property type="evidence" value="ECO:0007669"/>
    <property type="project" value="InterPro"/>
</dbReference>
<dbReference type="AlphaFoldDB" id="A0A6A6U040"/>
<dbReference type="OrthoDB" id="1735038at2759"/>
<evidence type="ECO:0000256" key="4">
    <source>
        <dbReference type="ARBA" id="ARBA00022801"/>
    </source>
</evidence>
<dbReference type="GO" id="GO:0006508">
    <property type="term" value="P:proteolysis"/>
    <property type="evidence" value="ECO:0007669"/>
    <property type="project" value="UniProtKB-KW"/>
</dbReference>
<gene>
    <name evidence="7" type="ORF">BT63DRAFT_71662</name>
</gene>
<evidence type="ECO:0000313" key="8">
    <source>
        <dbReference type="Proteomes" id="UP000799302"/>
    </source>
</evidence>
<evidence type="ECO:0000256" key="1">
    <source>
        <dbReference type="ARBA" id="ARBA00011079"/>
    </source>
</evidence>
<dbReference type="Pfam" id="PF05577">
    <property type="entry name" value="Peptidase_S28"/>
    <property type="match status" value="1"/>
</dbReference>
<evidence type="ECO:0008006" key="9">
    <source>
        <dbReference type="Google" id="ProtNLM"/>
    </source>
</evidence>